<feature type="region of interest" description="Disordered" evidence="1">
    <location>
        <begin position="1"/>
        <end position="29"/>
    </location>
</feature>
<dbReference type="EMBL" id="CAUYUJ010017718">
    <property type="protein sequence ID" value="CAK0877236.1"/>
    <property type="molecule type" value="Genomic_DNA"/>
</dbReference>
<keyword evidence="3" id="KW-1185">Reference proteome</keyword>
<evidence type="ECO:0000256" key="1">
    <source>
        <dbReference type="SAM" id="MobiDB-lite"/>
    </source>
</evidence>
<proteinExistence type="predicted"/>
<sequence length="1200" mass="130202">MREEPDARGNVMKGQRGYIKQLNDDPSSSSKALSAAVFEAKTTVTEKKERGSKKISRRTFVLEKTFRDMYLNPRVSTYVEAFTKLEPTKKHIDDIVGTVDGFWVPGAFNVHLPNHWEYEDYETDATAITTTHDDGSLVLDKGQQARKFAALSQMHGADAEAAKRPCWASFATATFRFPAVAPPFMMGNTGRRTAGVANGAPSSKMAKLTPADLLAIAQGSYARSAPACSAAKPPEEEDTAGRRLGGASDYDGGVKAENSWAGSSAVAAASVAVDLSNDGRFTRLKNGVVADIDAAKQEMDKLLDMTESEDIDIGTSTTYTKELLKSWAKVSGLWRAVVVKIDKSTNKGHLSAECDLAAKGQADAQACSHFLKVLTNSRSSSSEVCEAYAGAVSAGMQMNAALGSINWGEEVAQQIFVGNYAEATQNLLRSSPIVAALRDLKSYGDDKTEECAVRIVENTISKLIIKLKAKDLVPGKKVDTLNPFHILRSFVLELHKVSIQPDFLATSLVDDIHVLYHASAVDTMEDKSETVRVLESFEKARAPNRNVSRLTVICRPFRWGPNPTLNEGCSFRCTEGLRNDRGLEWVGGWARKAEPEQPSPIRVLLTEHASGKLLMNRANDILDMSEDAMREQAKISNAEKCVADAMSSVESGDRVAAKAALKSMTEAIQVVQASKVPAVKAKGDELVKLVETGAKDAGAEDIVGCMGRNLVKKAVLVAENHLLRLPDDDPDMKWGTGKWYRPENYDSSTLFEGHVGRETQAALQESDLFHYCVHLMLTHVVQNCPDGFDNADDDEKSRKVAMLNHVSASVALWEKCASTVTQGLRKMLLLPQEEAFPAGGQEVDDICRFFELYPLLKACAESFTTWTDSVQGALVTEIVSLCQGTAGGIRGQTLASAKKKCEDVISTKQEVLMTVLNAMTDLELLTSSGADASSTPNPFSMASRKEQSAAAERLSVGMNFLAKQLEAWTDEEGQSMPQAQSLGFQVGWLTDFCGRGKDACGSAGSRAVTHAAHEMTLVADKLEALANKSPDLTQQNTEDKFLSFMSSNGQIIVKQRGELDKLANQLMKVSKNVGVSLPDVGCAEQCTNAVELVKVSMDLLEIYTMLALLRNPAIRNPMETDLRKNLADWEGEPLLGSEPPPPAMGREGMGGEGGPAEGEGKEGGPRVKFLSRASRQDIVKTMSENEDLMQVEVFEARGSD</sequence>
<protein>
    <submittedName>
        <fullName evidence="2">Uncharacterized protein</fullName>
    </submittedName>
</protein>
<feature type="region of interest" description="Disordered" evidence="1">
    <location>
        <begin position="1131"/>
        <end position="1167"/>
    </location>
</feature>
<reference evidence="2" key="1">
    <citation type="submission" date="2023-10" db="EMBL/GenBank/DDBJ databases">
        <authorList>
            <person name="Chen Y."/>
            <person name="Shah S."/>
            <person name="Dougan E. K."/>
            <person name="Thang M."/>
            <person name="Chan C."/>
        </authorList>
    </citation>
    <scope>NUCLEOTIDE SEQUENCE [LARGE SCALE GENOMIC DNA]</scope>
</reference>
<gene>
    <name evidence="2" type="ORF">PCOR1329_LOCUS61354</name>
</gene>
<accession>A0ABN9VUK3</accession>
<organism evidence="2 3">
    <name type="scientific">Prorocentrum cordatum</name>
    <dbReference type="NCBI Taxonomy" id="2364126"/>
    <lineage>
        <taxon>Eukaryota</taxon>
        <taxon>Sar</taxon>
        <taxon>Alveolata</taxon>
        <taxon>Dinophyceae</taxon>
        <taxon>Prorocentrales</taxon>
        <taxon>Prorocentraceae</taxon>
        <taxon>Prorocentrum</taxon>
    </lineage>
</organism>
<feature type="compositionally biased region" description="Gly residues" evidence="1">
    <location>
        <begin position="1147"/>
        <end position="1157"/>
    </location>
</feature>
<dbReference type="Proteomes" id="UP001189429">
    <property type="component" value="Unassembled WGS sequence"/>
</dbReference>
<evidence type="ECO:0000313" key="3">
    <source>
        <dbReference type="Proteomes" id="UP001189429"/>
    </source>
</evidence>
<feature type="region of interest" description="Disordered" evidence="1">
    <location>
        <begin position="225"/>
        <end position="248"/>
    </location>
</feature>
<evidence type="ECO:0000313" key="2">
    <source>
        <dbReference type="EMBL" id="CAK0877236.1"/>
    </source>
</evidence>
<comment type="caution">
    <text evidence="2">The sequence shown here is derived from an EMBL/GenBank/DDBJ whole genome shotgun (WGS) entry which is preliminary data.</text>
</comment>
<name>A0ABN9VUK3_9DINO</name>